<gene>
    <name evidence="2" type="ORF">VNI00_018658</name>
</gene>
<dbReference type="EMBL" id="JAYKXP010000257">
    <property type="protein sequence ID" value="KAK7017117.1"/>
    <property type="molecule type" value="Genomic_DNA"/>
</dbReference>
<evidence type="ECO:0000256" key="1">
    <source>
        <dbReference type="SAM" id="MobiDB-lite"/>
    </source>
</evidence>
<reference evidence="2 3" key="1">
    <citation type="submission" date="2024-01" db="EMBL/GenBank/DDBJ databases">
        <title>A draft genome for a cacao thread blight-causing isolate of Paramarasmius palmivorus.</title>
        <authorList>
            <person name="Baruah I.K."/>
            <person name="Bukari Y."/>
            <person name="Amoako-Attah I."/>
            <person name="Meinhardt L.W."/>
            <person name="Bailey B.A."/>
            <person name="Cohen S.P."/>
        </authorList>
    </citation>
    <scope>NUCLEOTIDE SEQUENCE [LARGE SCALE GENOMIC DNA]</scope>
    <source>
        <strain evidence="2 3">GH-12</strain>
    </source>
</reference>
<dbReference type="Proteomes" id="UP001383192">
    <property type="component" value="Unassembled WGS sequence"/>
</dbReference>
<protein>
    <submittedName>
        <fullName evidence="2">Uncharacterized protein</fullName>
    </submittedName>
</protein>
<comment type="caution">
    <text evidence="2">The sequence shown here is derived from an EMBL/GenBank/DDBJ whole genome shotgun (WGS) entry which is preliminary data.</text>
</comment>
<feature type="compositionally biased region" description="Polar residues" evidence="1">
    <location>
        <begin position="125"/>
        <end position="136"/>
    </location>
</feature>
<accession>A0AAW0AXW1</accession>
<proteinExistence type="predicted"/>
<evidence type="ECO:0000313" key="3">
    <source>
        <dbReference type="Proteomes" id="UP001383192"/>
    </source>
</evidence>
<feature type="compositionally biased region" description="Acidic residues" evidence="1">
    <location>
        <begin position="147"/>
        <end position="163"/>
    </location>
</feature>
<organism evidence="2 3">
    <name type="scientific">Paramarasmius palmivorus</name>
    <dbReference type="NCBI Taxonomy" id="297713"/>
    <lineage>
        <taxon>Eukaryota</taxon>
        <taxon>Fungi</taxon>
        <taxon>Dikarya</taxon>
        <taxon>Basidiomycota</taxon>
        <taxon>Agaricomycotina</taxon>
        <taxon>Agaricomycetes</taxon>
        <taxon>Agaricomycetidae</taxon>
        <taxon>Agaricales</taxon>
        <taxon>Marasmiineae</taxon>
        <taxon>Marasmiaceae</taxon>
        <taxon>Paramarasmius</taxon>
    </lineage>
</organism>
<feature type="region of interest" description="Disordered" evidence="1">
    <location>
        <begin position="125"/>
        <end position="164"/>
    </location>
</feature>
<dbReference type="AlphaFoldDB" id="A0AAW0AXW1"/>
<evidence type="ECO:0000313" key="2">
    <source>
        <dbReference type="EMBL" id="KAK7017117.1"/>
    </source>
</evidence>
<sequence>MGFATPFPPNPTIYSPSLFPPNIYTPTSSQSLSMINCTTDSPLFDPSYAFQGAAQQSSFDLGSDYTRYEYPANVMPINLGNSFEMSPHANTSMVGQVTFDITQLIPSDAYAFPENSGFQQCTNTTALSSEPQSTPFYESGSGFNGDSLEEEDSYDSDSDDDEDDAKKLEAIGVAPIEGPWLIPRINHKPSMPYNTRDELRAEYSWIANMYQKPESVRTRMLYVREALDLIREMRMNTATGDFGEYPELQAALSIVFEGDLEMFLALLERKRMIFHLSDEVYHLENFTSMSASQVSMIIQAFDTSNIDE</sequence>
<keyword evidence="3" id="KW-1185">Reference proteome</keyword>
<name>A0AAW0AXW1_9AGAR</name>